<dbReference type="GO" id="GO:0005615">
    <property type="term" value="C:extracellular space"/>
    <property type="evidence" value="ECO:0007669"/>
    <property type="project" value="TreeGrafter"/>
</dbReference>
<organism evidence="1">
    <name type="scientific">Cyprideis torosa</name>
    <dbReference type="NCBI Taxonomy" id="163714"/>
    <lineage>
        <taxon>Eukaryota</taxon>
        <taxon>Metazoa</taxon>
        <taxon>Ecdysozoa</taxon>
        <taxon>Arthropoda</taxon>
        <taxon>Crustacea</taxon>
        <taxon>Oligostraca</taxon>
        <taxon>Ostracoda</taxon>
        <taxon>Podocopa</taxon>
        <taxon>Podocopida</taxon>
        <taxon>Cytherocopina</taxon>
        <taxon>Cytheroidea</taxon>
        <taxon>Cytherideidae</taxon>
        <taxon>Cyprideis</taxon>
    </lineage>
</organism>
<name>A0A7R8WMU7_9CRUS</name>
<dbReference type="GO" id="GO:0016020">
    <property type="term" value="C:membrane"/>
    <property type="evidence" value="ECO:0007669"/>
    <property type="project" value="TreeGrafter"/>
</dbReference>
<proteinExistence type="predicted"/>
<dbReference type="PANTHER" id="PTHR11533">
    <property type="entry name" value="PROTEASE M1 ZINC METALLOPROTEASE"/>
    <property type="match status" value="1"/>
</dbReference>
<reference evidence="1" key="1">
    <citation type="submission" date="2020-11" db="EMBL/GenBank/DDBJ databases">
        <authorList>
            <person name="Tran Van P."/>
        </authorList>
    </citation>
    <scope>NUCLEOTIDE SEQUENCE</scope>
</reference>
<dbReference type="SUPFAM" id="SSF63737">
    <property type="entry name" value="Leukotriene A4 hydrolase N-terminal domain"/>
    <property type="match status" value="1"/>
</dbReference>
<dbReference type="Gene3D" id="2.60.40.1730">
    <property type="entry name" value="tricorn interacting facor f3 domain"/>
    <property type="match status" value="1"/>
</dbReference>
<accession>A0A7R8WMU7</accession>
<dbReference type="OrthoDB" id="510539at2759"/>
<dbReference type="GO" id="GO:0008270">
    <property type="term" value="F:zinc ion binding"/>
    <property type="evidence" value="ECO:0007669"/>
    <property type="project" value="TreeGrafter"/>
</dbReference>
<dbReference type="GO" id="GO:0042277">
    <property type="term" value="F:peptide binding"/>
    <property type="evidence" value="ECO:0007669"/>
    <property type="project" value="TreeGrafter"/>
</dbReference>
<dbReference type="InterPro" id="IPR045357">
    <property type="entry name" value="Aminopeptidase_N-like_N"/>
</dbReference>
<dbReference type="InterPro" id="IPR050344">
    <property type="entry name" value="Peptidase_M1_aminopeptidases"/>
</dbReference>
<dbReference type="GO" id="GO:0006508">
    <property type="term" value="P:proteolysis"/>
    <property type="evidence" value="ECO:0007669"/>
    <property type="project" value="TreeGrafter"/>
</dbReference>
<dbReference type="Pfam" id="PF17900">
    <property type="entry name" value="Peptidase_M1_N"/>
    <property type="match status" value="1"/>
</dbReference>
<dbReference type="AlphaFoldDB" id="A0A7R8WMU7"/>
<dbReference type="InterPro" id="IPR042097">
    <property type="entry name" value="Aminopeptidase_N-like_N_sf"/>
</dbReference>
<gene>
    <name evidence="1" type="ORF">CTOB1V02_LOCUS9803</name>
</gene>
<dbReference type="PANTHER" id="PTHR11533:SF299">
    <property type="entry name" value="AMINOPEPTIDASE"/>
    <property type="match status" value="1"/>
</dbReference>
<sequence length="320" mass="36941">MKSWRRTLDKDLGKMNHTWGEIKTIARNRVRWRAMIRALCPREDEGEQDDGNVQTDNAHESLAPWYGNNSPAPAQLLPFSRAALCLLNFFALGVHSEVSLYEKLPDQDIRPLTYDIKFLPWMDTKDWLLEGETKITFSSENGASELSFHFHHWPPLYFEIVSNELDHNVTIQSTTFNDTTDQVKVQLGEELQPGGTYEMYVKYEFIMTEEPGGQGIFKREYQEFGKTQYMIGTQFEDLGARRAFPCFDEPNLKAMFTLTIGYQWDYEAITNTPVVYSRPINDHLLDLLRCNGHVLGSCYAYPDCPKRKVVRVRQGGTNSL</sequence>
<protein>
    <submittedName>
        <fullName evidence="1">Uncharacterized protein</fullName>
    </submittedName>
</protein>
<dbReference type="GO" id="GO:0005737">
    <property type="term" value="C:cytoplasm"/>
    <property type="evidence" value="ECO:0007669"/>
    <property type="project" value="TreeGrafter"/>
</dbReference>
<dbReference type="GO" id="GO:0043171">
    <property type="term" value="P:peptide catabolic process"/>
    <property type="evidence" value="ECO:0007669"/>
    <property type="project" value="TreeGrafter"/>
</dbReference>
<dbReference type="EMBL" id="OB664065">
    <property type="protein sequence ID" value="CAD7231960.1"/>
    <property type="molecule type" value="Genomic_DNA"/>
</dbReference>
<dbReference type="GO" id="GO:0070006">
    <property type="term" value="F:metalloaminopeptidase activity"/>
    <property type="evidence" value="ECO:0007669"/>
    <property type="project" value="TreeGrafter"/>
</dbReference>
<evidence type="ECO:0000313" key="1">
    <source>
        <dbReference type="EMBL" id="CAD7231960.1"/>
    </source>
</evidence>